<name>A0A1V5MIA8_UNCT6</name>
<organism evidence="4">
    <name type="scientific">candidate division TA06 bacterium ADurb.Bin417</name>
    <dbReference type="NCBI Taxonomy" id="1852828"/>
    <lineage>
        <taxon>Bacteria</taxon>
        <taxon>Bacteria division TA06</taxon>
    </lineage>
</organism>
<feature type="modified residue" description="4-aspartylphosphate" evidence="2">
    <location>
        <position position="73"/>
    </location>
</feature>
<dbReference type="Proteomes" id="UP000485484">
    <property type="component" value="Unassembled WGS sequence"/>
</dbReference>
<dbReference type="InterPro" id="IPR050595">
    <property type="entry name" value="Bact_response_regulator"/>
</dbReference>
<dbReference type="CDD" id="cd17574">
    <property type="entry name" value="REC_OmpR"/>
    <property type="match status" value="1"/>
</dbReference>
<dbReference type="SUPFAM" id="SSF52172">
    <property type="entry name" value="CheY-like"/>
    <property type="match status" value="1"/>
</dbReference>
<dbReference type="SMART" id="SM00448">
    <property type="entry name" value="REC"/>
    <property type="match status" value="1"/>
</dbReference>
<dbReference type="PROSITE" id="PS50110">
    <property type="entry name" value="RESPONSE_REGULATORY"/>
    <property type="match status" value="1"/>
</dbReference>
<dbReference type="GO" id="GO:0000160">
    <property type="term" value="P:phosphorelay signal transduction system"/>
    <property type="evidence" value="ECO:0007669"/>
    <property type="project" value="InterPro"/>
</dbReference>
<dbReference type="AlphaFoldDB" id="A0A1V5MIA8"/>
<dbReference type="PANTHER" id="PTHR44591:SF18">
    <property type="entry name" value="REGULATORY PROTEIN"/>
    <property type="match status" value="1"/>
</dbReference>
<comment type="caution">
    <text evidence="4">The sequence shown here is derived from an EMBL/GenBank/DDBJ whole genome shotgun (WGS) entry which is preliminary data.</text>
</comment>
<dbReference type="InterPro" id="IPR001789">
    <property type="entry name" value="Sig_transdc_resp-reg_receiver"/>
</dbReference>
<evidence type="ECO:0000259" key="3">
    <source>
        <dbReference type="PROSITE" id="PS50110"/>
    </source>
</evidence>
<dbReference type="PANTHER" id="PTHR44591">
    <property type="entry name" value="STRESS RESPONSE REGULATOR PROTEIN 1"/>
    <property type="match status" value="1"/>
</dbReference>
<dbReference type="Gene3D" id="3.40.50.2300">
    <property type="match status" value="1"/>
</dbReference>
<accession>A0A1V5MIA8</accession>
<dbReference type="EMBL" id="MWAK01000052">
    <property type="protein sequence ID" value="OPZ92987.1"/>
    <property type="molecule type" value="Genomic_DNA"/>
</dbReference>
<sequence>MRLFRRKAEEVEEPVNIASVGKLKILTADDEEDIRVLLKKMLEAEGHQVISAVDGEDALQKLKDEKPDLLILDKKMPKLNGLKVLEKVRQDPSTRNLPVIMLTVDASDKDVYQGYMQGADVYLAKPFKLNNILIGIVMALKKARK</sequence>
<feature type="domain" description="Response regulatory" evidence="3">
    <location>
        <begin position="24"/>
        <end position="140"/>
    </location>
</feature>
<gene>
    <name evidence="4" type="primary">phoP_1</name>
    <name evidence="4" type="ORF">BWY73_00534</name>
</gene>
<proteinExistence type="predicted"/>
<evidence type="ECO:0000313" key="4">
    <source>
        <dbReference type="EMBL" id="OPZ92987.1"/>
    </source>
</evidence>
<reference evidence="4" key="1">
    <citation type="submission" date="2017-02" db="EMBL/GenBank/DDBJ databases">
        <title>Delving into the versatile metabolic prowess of the omnipresent phylum Bacteroidetes.</title>
        <authorList>
            <person name="Nobu M.K."/>
            <person name="Mei R."/>
            <person name="Narihiro T."/>
            <person name="Kuroda K."/>
            <person name="Liu W.-T."/>
        </authorList>
    </citation>
    <scope>NUCLEOTIDE SEQUENCE</scope>
    <source>
        <strain evidence="4">ADurb.Bin417</strain>
    </source>
</reference>
<evidence type="ECO:0000256" key="2">
    <source>
        <dbReference type="PROSITE-ProRule" id="PRU00169"/>
    </source>
</evidence>
<evidence type="ECO:0000256" key="1">
    <source>
        <dbReference type="ARBA" id="ARBA00022553"/>
    </source>
</evidence>
<dbReference type="Pfam" id="PF00072">
    <property type="entry name" value="Response_reg"/>
    <property type="match status" value="1"/>
</dbReference>
<dbReference type="InterPro" id="IPR011006">
    <property type="entry name" value="CheY-like_superfamily"/>
</dbReference>
<keyword evidence="1 2" id="KW-0597">Phosphoprotein</keyword>
<protein>
    <submittedName>
        <fullName evidence="4">Alkaline phosphatase synthesis transcriptional regulatory protein PhoP</fullName>
    </submittedName>
</protein>